<sequence length="117" mass="12859">MPTREEVLDMAWQGTSVERIADLITERAATVDLTATGTGHRLARDILRAFAGTDDEPGLLDRYEVQVIDLKGRPVAVWYCPRCHHVGLIMRDLDGDQSGLTPGEIVQAILGHEGEAH</sequence>
<keyword evidence="2" id="KW-1185">Reference proteome</keyword>
<reference evidence="1" key="2">
    <citation type="submission" date="2020-09" db="EMBL/GenBank/DDBJ databases">
        <authorList>
            <person name="Sun Q."/>
            <person name="Ohkuma M."/>
        </authorList>
    </citation>
    <scope>NUCLEOTIDE SEQUENCE</scope>
    <source>
        <strain evidence="1">JCM 19831</strain>
    </source>
</reference>
<dbReference type="Proteomes" id="UP000642070">
    <property type="component" value="Unassembled WGS sequence"/>
</dbReference>
<dbReference type="AlphaFoldDB" id="A0A917U2G2"/>
<dbReference type="RefSeq" id="WP_190253579.1">
    <property type="nucleotide sequence ID" value="NZ_BMPI01000035.1"/>
</dbReference>
<organism evidence="1 2">
    <name type="scientific">Dactylosporangium sucinum</name>
    <dbReference type="NCBI Taxonomy" id="1424081"/>
    <lineage>
        <taxon>Bacteria</taxon>
        <taxon>Bacillati</taxon>
        <taxon>Actinomycetota</taxon>
        <taxon>Actinomycetes</taxon>
        <taxon>Micromonosporales</taxon>
        <taxon>Micromonosporaceae</taxon>
        <taxon>Dactylosporangium</taxon>
    </lineage>
</organism>
<comment type="caution">
    <text evidence="1">The sequence shown here is derived from an EMBL/GenBank/DDBJ whole genome shotgun (WGS) entry which is preliminary data.</text>
</comment>
<evidence type="ECO:0000313" key="2">
    <source>
        <dbReference type="Proteomes" id="UP000642070"/>
    </source>
</evidence>
<proteinExistence type="predicted"/>
<dbReference type="EMBL" id="BMPI01000035">
    <property type="protein sequence ID" value="GGM52576.1"/>
    <property type="molecule type" value="Genomic_DNA"/>
</dbReference>
<gene>
    <name evidence="1" type="ORF">GCM10007977_062650</name>
</gene>
<reference evidence="1" key="1">
    <citation type="journal article" date="2014" name="Int. J. Syst. Evol. Microbiol.">
        <title>Complete genome sequence of Corynebacterium casei LMG S-19264T (=DSM 44701T), isolated from a smear-ripened cheese.</title>
        <authorList>
            <consortium name="US DOE Joint Genome Institute (JGI-PGF)"/>
            <person name="Walter F."/>
            <person name="Albersmeier A."/>
            <person name="Kalinowski J."/>
            <person name="Ruckert C."/>
        </authorList>
    </citation>
    <scope>NUCLEOTIDE SEQUENCE</scope>
    <source>
        <strain evidence="1">JCM 19831</strain>
    </source>
</reference>
<protein>
    <submittedName>
        <fullName evidence="1">Uncharacterized protein</fullName>
    </submittedName>
</protein>
<evidence type="ECO:0000313" key="1">
    <source>
        <dbReference type="EMBL" id="GGM52576.1"/>
    </source>
</evidence>
<name>A0A917U2G2_9ACTN</name>
<accession>A0A917U2G2</accession>